<dbReference type="OrthoDB" id="9764596at2"/>
<feature type="transmembrane region" description="Helical" evidence="1">
    <location>
        <begin position="88"/>
        <end position="108"/>
    </location>
</feature>
<feature type="transmembrane region" description="Helical" evidence="1">
    <location>
        <begin position="283"/>
        <end position="301"/>
    </location>
</feature>
<gene>
    <name evidence="2" type="ORF">E1I69_09690</name>
</gene>
<feature type="transmembrane region" description="Helical" evidence="1">
    <location>
        <begin position="31"/>
        <end position="54"/>
    </location>
</feature>
<comment type="caution">
    <text evidence="2">The sequence shown here is derived from an EMBL/GenBank/DDBJ whole genome shotgun (WGS) entry which is preliminary data.</text>
</comment>
<dbReference type="Proteomes" id="UP000306477">
    <property type="component" value="Unassembled WGS sequence"/>
</dbReference>
<dbReference type="GO" id="GO:0008643">
    <property type="term" value="P:carbohydrate transport"/>
    <property type="evidence" value="ECO:0007669"/>
    <property type="project" value="InterPro"/>
</dbReference>
<dbReference type="GO" id="GO:0015293">
    <property type="term" value="F:symporter activity"/>
    <property type="evidence" value="ECO:0007669"/>
    <property type="project" value="InterPro"/>
</dbReference>
<feature type="transmembrane region" description="Helical" evidence="1">
    <location>
        <begin position="340"/>
        <end position="362"/>
    </location>
</feature>
<dbReference type="InterPro" id="IPR039672">
    <property type="entry name" value="MFS_2"/>
</dbReference>
<dbReference type="Pfam" id="PF13347">
    <property type="entry name" value="MFS_2"/>
    <property type="match status" value="1"/>
</dbReference>
<feature type="transmembrane region" description="Helical" evidence="1">
    <location>
        <begin position="313"/>
        <end position="334"/>
    </location>
</feature>
<feature type="transmembrane region" description="Helical" evidence="1">
    <location>
        <begin position="402"/>
        <end position="420"/>
    </location>
</feature>
<dbReference type="Gene3D" id="1.20.1250.20">
    <property type="entry name" value="MFS general substrate transporter like domains"/>
    <property type="match status" value="1"/>
</dbReference>
<feature type="transmembrane region" description="Helical" evidence="1">
    <location>
        <begin position="440"/>
        <end position="458"/>
    </location>
</feature>
<organism evidence="2 3">
    <name type="scientific">Bacillus timonensis</name>
    <dbReference type="NCBI Taxonomy" id="1033734"/>
    <lineage>
        <taxon>Bacteria</taxon>
        <taxon>Bacillati</taxon>
        <taxon>Bacillota</taxon>
        <taxon>Bacilli</taxon>
        <taxon>Bacillales</taxon>
        <taxon>Bacillaceae</taxon>
        <taxon>Bacillus</taxon>
    </lineage>
</organism>
<reference evidence="2 3" key="1">
    <citation type="journal article" date="2019" name="Indoor Air">
        <title>Impacts of indoor surface finishes on bacterial viability.</title>
        <authorList>
            <person name="Hu J."/>
            <person name="Maamar S.B."/>
            <person name="Glawe A.J."/>
            <person name="Gottel N."/>
            <person name="Gilbert J.A."/>
            <person name="Hartmann E.M."/>
        </authorList>
    </citation>
    <scope>NUCLEOTIDE SEQUENCE [LARGE SCALE GENOMIC DNA]</scope>
    <source>
        <strain evidence="2 3">AF060A6</strain>
    </source>
</reference>
<dbReference type="RefSeq" id="WP_136379413.1">
    <property type="nucleotide sequence ID" value="NZ_SLUB01000013.1"/>
</dbReference>
<dbReference type="STRING" id="1033734.GCA_000285535_02842"/>
<dbReference type="InterPro" id="IPR036259">
    <property type="entry name" value="MFS_trans_sf"/>
</dbReference>
<dbReference type="AlphaFoldDB" id="A0A4S3PV74"/>
<sequence>MSTTAINNQQYNKARLWEIGFFALNNTATNLYMFIMMFVSYYAAGIAGIGVVVVSTILTSMRIFDGITDPIVGFMVDKTEGKFGKFRPYMIIGNIILAGSVLVLYNVTHLIPESFRLLFFILIYAIHIIGYTCQTSVTKAAQTVLTNDPKQRPLFAVFDGIFVTLLFTGGQVYVASYLIKKYGDFNMGLFTELNITAMIIAGVFTVLAAIGISRKDKKEFFGLAEETVQTKFRDFWPILKKNKPLLKLITAVTVDKLAFSLLRHAVVVVMLFGILIGDYGLSGTISMITIVPGLLITFWAVAKARKTGMKNAFLFSTWTALGTFIALIGLFLFIDSSAISMSNIGFATILFVVLYTLALGFGQVPSTLVNPMIADVSDYETSTSGRYVPGMIGTMFSFIDKLITSLAPAIVGFAVALIGFKDAFPTVKDVLTPELKLVTIILAFGIPALALTISGLIMSRYELDGAKMEEIQAKIAEKKSKHTDDKEQKIAN</sequence>
<proteinExistence type="predicted"/>
<protein>
    <submittedName>
        <fullName evidence="2">Glucuronide permease</fullName>
    </submittedName>
</protein>
<evidence type="ECO:0000313" key="3">
    <source>
        <dbReference type="Proteomes" id="UP000306477"/>
    </source>
</evidence>
<name>A0A4S3PV74_9BACI</name>
<accession>A0A4S3PV74</accession>
<feature type="transmembrane region" description="Helical" evidence="1">
    <location>
        <begin position="154"/>
        <end position="173"/>
    </location>
</feature>
<evidence type="ECO:0000256" key="1">
    <source>
        <dbReference type="SAM" id="Phobius"/>
    </source>
</evidence>
<dbReference type="PANTHER" id="PTHR11328">
    <property type="entry name" value="MAJOR FACILITATOR SUPERFAMILY DOMAIN-CONTAINING PROTEIN"/>
    <property type="match status" value="1"/>
</dbReference>
<keyword evidence="1" id="KW-0812">Transmembrane</keyword>
<dbReference type="EMBL" id="SLUB01000013">
    <property type="protein sequence ID" value="THE12842.1"/>
    <property type="molecule type" value="Genomic_DNA"/>
</dbReference>
<evidence type="ECO:0000313" key="2">
    <source>
        <dbReference type="EMBL" id="THE12842.1"/>
    </source>
</evidence>
<dbReference type="GO" id="GO:0005886">
    <property type="term" value="C:plasma membrane"/>
    <property type="evidence" value="ECO:0007669"/>
    <property type="project" value="TreeGrafter"/>
</dbReference>
<dbReference type="SUPFAM" id="SSF103473">
    <property type="entry name" value="MFS general substrate transporter"/>
    <property type="match status" value="1"/>
</dbReference>
<feature type="transmembrane region" description="Helical" evidence="1">
    <location>
        <begin position="257"/>
        <end position="277"/>
    </location>
</feature>
<keyword evidence="1" id="KW-1133">Transmembrane helix</keyword>
<dbReference type="PANTHER" id="PTHR11328:SF28">
    <property type="entry name" value="MAJOR FACILITATOR SUPERFAMILY DOMAIN-CONTAINING PROTEIN 12"/>
    <property type="match status" value="1"/>
</dbReference>
<feature type="transmembrane region" description="Helical" evidence="1">
    <location>
        <begin position="193"/>
        <end position="212"/>
    </location>
</feature>
<feature type="transmembrane region" description="Helical" evidence="1">
    <location>
        <begin position="114"/>
        <end position="133"/>
    </location>
</feature>
<keyword evidence="3" id="KW-1185">Reference proteome</keyword>
<keyword evidence="1" id="KW-0472">Membrane</keyword>